<dbReference type="AlphaFoldDB" id="A0A2C9LR44"/>
<evidence type="ECO:0000313" key="3">
    <source>
        <dbReference type="Proteomes" id="UP000076420"/>
    </source>
</evidence>
<gene>
    <name evidence="2" type="primary">106076320</name>
</gene>
<dbReference type="PANTHER" id="PTHR46628:SF1">
    <property type="entry name" value="PIRNA BIOGENESIS PROTEIN EXD1"/>
    <property type="match status" value="1"/>
</dbReference>
<dbReference type="KEGG" id="bgt:106076320"/>
<organism evidence="2 3">
    <name type="scientific">Biomphalaria glabrata</name>
    <name type="common">Bloodfluke planorb</name>
    <name type="synonym">Freshwater snail</name>
    <dbReference type="NCBI Taxonomy" id="6526"/>
    <lineage>
        <taxon>Eukaryota</taxon>
        <taxon>Metazoa</taxon>
        <taxon>Spiralia</taxon>
        <taxon>Lophotrochozoa</taxon>
        <taxon>Mollusca</taxon>
        <taxon>Gastropoda</taxon>
        <taxon>Heterobranchia</taxon>
        <taxon>Euthyneura</taxon>
        <taxon>Panpulmonata</taxon>
        <taxon>Hygrophila</taxon>
        <taxon>Lymnaeoidea</taxon>
        <taxon>Planorbidae</taxon>
        <taxon>Biomphalaria</taxon>
    </lineage>
</organism>
<protein>
    <recommendedName>
        <fullName evidence="1">3'-5' exonuclease domain-containing protein</fullName>
    </recommendedName>
</protein>
<dbReference type="PANTHER" id="PTHR46628">
    <property type="entry name" value="PIRNA BIOGENESIS PROTEIN EXD1"/>
    <property type="match status" value="1"/>
</dbReference>
<dbReference type="GO" id="GO:0003676">
    <property type="term" value="F:nucleic acid binding"/>
    <property type="evidence" value="ECO:0007669"/>
    <property type="project" value="InterPro"/>
</dbReference>
<evidence type="ECO:0000313" key="2">
    <source>
        <dbReference type="EnsemblMetazoa" id="BGLB034035-PA"/>
    </source>
</evidence>
<dbReference type="VEuPathDB" id="VectorBase:BGLB034035"/>
<dbReference type="Proteomes" id="UP000076420">
    <property type="component" value="Unassembled WGS sequence"/>
</dbReference>
<dbReference type="InterPro" id="IPR012337">
    <property type="entry name" value="RNaseH-like_sf"/>
</dbReference>
<dbReference type="GO" id="GO:1990923">
    <property type="term" value="C:PET complex"/>
    <property type="evidence" value="ECO:0007669"/>
    <property type="project" value="TreeGrafter"/>
</dbReference>
<dbReference type="InterPro" id="IPR002562">
    <property type="entry name" value="3'-5'_exonuclease_dom"/>
</dbReference>
<dbReference type="InterPro" id="IPR036397">
    <property type="entry name" value="RNaseH_sf"/>
</dbReference>
<evidence type="ECO:0000259" key="1">
    <source>
        <dbReference type="Pfam" id="PF01612"/>
    </source>
</evidence>
<dbReference type="STRING" id="6526.A0A2C9LR44"/>
<dbReference type="VEuPathDB" id="VectorBase:BGLAX_035082"/>
<accession>A0A2C9LR44</accession>
<name>A0A2C9LR44_BIOGL</name>
<reference evidence="2" key="1">
    <citation type="submission" date="2020-05" db="UniProtKB">
        <authorList>
            <consortium name="EnsemblMetazoa"/>
        </authorList>
    </citation>
    <scope>IDENTIFICATION</scope>
    <source>
        <strain evidence="2">BB02</strain>
    </source>
</reference>
<proteinExistence type="predicted"/>
<sequence length="105" mass="12284">IATDTKIYIFDILVMKSEAFDAGLRETFENENIKKIIHDCRFIADMLRHQYSTEMKNVFDTQVAKAFTVKSVGLSRYVQNLTNCLRGQLCLTDDQVFKVQDYEYK</sequence>
<dbReference type="GO" id="GO:0034587">
    <property type="term" value="P:piRNA processing"/>
    <property type="evidence" value="ECO:0007669"/>
    <property type="project" value="TreeGrafter"/>
</dbReference>
<dbReference type="EnsemblMetazoa" id="BGLB034035-RA">
    <property type="protein sequence ID" value="BGLB034035-PA"/>
    <property type="gene ID" value="BGLB034035"/>
</dbReference>
<dbReference type="GO" id="GO:0008408">
    <property type="term" value="F:3'-5' exonuclease activity"/>
    <property type="evidence" value="ECO:0007669"/>
    <property type="project" value="InterPro"/>
</dbReference>
<dbReference type="InterPro" id="IPR052144">
    <property type="entry name" value="piRNA_biogenesis_EXD1"/>
</dbReference>
<feature type="domain" description="3'-5' exonuclease" evidence="1">
    <location>
        <begin position="4"/>
        <end position="83"/>
    </location>
</feature>
<dbReference type="SUPFAM" id="SSF53098">
    <property type="entry name" value="Ribonuclease H-like"/>
    <property type="match status" value="1"/>
</dbReference>
<dbReference type="Gene3D" id="3.30.420.10">
    <property type="entry name" value="Ribonuclease H-like superfamily/Ribonuclease H"/>
    <property type="match status" value="1"/>
</dbReference>
<dbReference type="Pfam" id="PF01612">
    <property type="entry name" value="DNA_pol_A_exo1"/>
    <property type="match status" value="1"/>
</dbReference>